<evidence type="ECO:0000313" key="3">
    <source>
        <dbReference type="Proteomes" id="UP000515971"/>
    </source>
</evidence>
<sequence>MTEKEVLHPGETIDVSPAITLDGEMARVLGTGPWTTVEQELSESKARTHVHGPTVAYRLCDALIADGTVYAKNVRLPWGVADRRAILFDEGSHLANAQLCVSAASSTFFGHWMRDGLCLEQLAHERDLVPVSFARTPWLHEPGYRELADLSGAPVLVARASSLWVVDDRGLNGEWARRFRLVRERIRSKVTMGDADRVYLARGSLGAARTLVNEHEITAELARAGFTIVEPEKLSPRALVQALGRARIVVSFEGSHLNHAQFSMPERAALVVIQPATRFYMFHKALTDILSGKFGYVVAEPCGSGFKLSTSRLRRTLDLVENECSGSQ</sequence>
<feature type="domain" description="Glycosyltransferase 61 catalytic" evidence="1">
    <location>
        <begin position="109"/>
        <end position="268"/>
    </location>
</feature>
<keyword evidence="2" id="KW-0808">Transferase</keyword>
<accession>A0A7G9SH03</accession>
<protein>
    <submittedName>
        <fullName evidence="2">Glycosyltransferase family 61 protein</fullName>
    </submittedName>
</protein>
<dbReference type="EMBL" id="CP060718">
    <property type="protein sequence ID" value="QNN67128.1"/>
    <property type="molecule type" value="Genomic_DNA"/>
</dbReference>
<reference evidence="2 3" key="1">
    <citation type="submission" date="2020-08" db="EMBL/GenBank/DDBJ databases">
        <title>Genome sequence of Sphingomonas lutea KCTC 23642T.</title>
        <authorList>
            <person name="Hyun D.-W."/>
            <person name="Bae J.-W."/>
        </authorList>
    </citation>
    <scope>NUCLEOTIDE SEQUENCE [LARGE SCALE GENOMIC DNA]</scope>
    <source>
        <strain evidence="2 3">KCTC 23642</strain>
    </source>
</reference>
<proteinExistence type="predicted"/>
<dbReference type="RefSeq" id="WP_187537720.1">
    <property type="nucleotide sequence ID" value="NZ_BAABJT010000001.1"/>
</dbReference>
<dbReference type="AlphaFoldDB" id="A0A7G9SH03"/>
<dbReference type="KEGG" id="slut:H9L13_10925"/>
<dbReference type="Pfam" id="PF04577">
    <property type="entry name" value="Glyco_transf_61"/>
    <property type="match status" value="1"/>
</dbReference>
<evidence type="ECO:0000259" key="1">
    <source>
        <dbReference type="Pfam" id="PF04577"/>
    </source>
</evidence>
<organism evidence="2 3">
    <name type="scientific">Sphingomonas lutea</name>
    <dbReference type="NCBI Taxonomy" id="1045317"/>
    <lineage>
        <taxon>Bacteria</taxon>
        <taxon>Pseudomonadati</taxon>
        <taxon>Pseudomonadota</taxon>
        <taxon>Alphaproteobacteria</taxon>
        <taxon>Sphingomonadales</taxon>
        <taxon>Sphingomonadaceae</taxon>
        <taxon>Sphingomonas</taxon>
    </lineage>
</organism>
<evidence type="ECO:0000313" key="2">
    <source>
        <dbReference type="EMBL" id="QNN67128.1"/>
    </source>
</evidence>
<dbReference type="Proteomes" id="UP000515971">
    <property type="component" value="Chromosome"/>
</dbReference>
<dbReference type="GO" id="GO:0016757">
    <property type="term" value="F:glycosyltransferase activity"/>
    <property type="evidence" value="ECO:0007669"/>
    <property type="project" value="InterPro"/>
</dbReference>
<name>A0A7G9SH03_9SPHN</name>
<keyword evidence="3" id="KW-1185">Reference proteome</keyword>
<gene>
    <name evidence="2" type="ORF">H9L13_10925</name>
</gene>
<dbReference type="InterPro" id="IPR049625">
    <property type="entry name" value="Glyco_transf_61_cat"/>
</dbReference>